<evidence type="ECO:0000256" key="5">
    <source>
        <dbReference type="ARBA" id="ARBA00023242"/>
    </source>
</evidence>
<dbReference type="Gene3D" id="2.170.150.80">
    <property type="entry name" value="NAC domain"/>
    <property type="match status" value="1"/>
</dbReference>
<dbReference type="PANTHER" id="PTHR31989">
    <property type="entry name" value="NAC DOMAIN-CONTAINING PROTEIN 82-RELATED"/>
    <property type="match status" value="1"/>
</dbReference>
<keyword evidence="9" id="KW-1185">Reference proteome</keyword>
<dbReference type="Pfam" id="PF02365">
    <property type="entry name" value="NAM"/>
    <property type="match status" value="1"/>
</dbReference>
<dbReference type="AlphaFoldDB" id="A0A9Q0GGF1"/>
<sequence>MAQVLPRHPTPSPLLKSSNRRPKSKRSPEEEDDDGGGGGGPPLAAATAPVPAPPSLFSDLVPNSLSSSCSKDPYVMALEQFGVHLPSGYYFTPSIDELVGYYLLRKINGTLRPIDVALIPDCDVYGDEEPWEMLTRLKKRSRRIGTNGGTWHEDTKKRHPVTGMIIKAVERQFSYRNLSSPNCKLPWLLKEFTLDNYAGDFSVCELRKKSCNTAVGSSDSGSSLSSHPANDIMMPQLSPQSDPVCAPLPSHITDLVEESEFEAELDDILTRIDFSGCEDIPSTPTSTSQLETDDVSPFLVPGKDEGLINIEAYHLESLGDVAELQLVYDGALTSSDDLELAPPKADDREHAPWMSMLIRSSCREQPPIQMVPLNSILPDPNSSLC</sequence>
<dbReference type="GO" id="GO:0003677">
    <property type="term" value="F:DNA binding"/>
    <property type="evidence" value="ECO:0007669"/>
    <property type="project" value="UniProtKB-KW"/>
</dbReference>
<comment type="subcellular location">
    <subcellularLocation>
        <location evidence="1">Nucleus</location>
    </subcellularLocation>
</comment>
<evidence type="ECO:0000256" key="6">
    <source>
        <dbReference type="SAM" id="MobiDB-lite"/>
    </source>
</evidence>
<dbReference type="PROSITE" id="PS51005">
    <property type="entry name" value="NAC"/>
    <property type="match status" value="1"/>
</dbReference>
<dbReference type="EMBL" id="JAKUCV010000924">
    <property type="protein sequence ID" value="KAJ4848347.1"/>
    <property type="molecule type" value="Genomic_DNA"/>
</dbReference>
<protein>
    <recommendedName>
        <fullName evidence="7">NAC domain-containing protein</fullName>
    </recommendedName>
</protein>
<reference evidence="8" key="2">
    <citation type="journal article" date="2023" name="Plants (Basel)">
        <title>Annotation of the Turnera subulata (Passifloraceae) Draft Genome Reveals the S-Locus Evolved after the Divergence of Turneroideae from Passifloroideae in a Stepwise Manner.</title>
        <authorList>
            <person name="Henning P.M."/>
            <person name="Roalson E.H."/>
            <person name="Mir W."/>
            <person name="McCubbin A.G."/>
            <person name="Shore J.S."/>
        </authorList>
    </citation>
    <scope>NUCLEOTIDE SEQUENCE</scope>
    <source>
        <strain evidence="8">F60SS</strain>
    </source>
</reference>
<keyword evidence="5" id="KW-0539">Nucleus</keyword>
<dbReference type="GO" id="GO:0005634">
    <property type="term" value="C:nucleus"/>
    <property type="evidence" value="ECO:0007669"/>
    <property type="project" value="UniProtKB-SubCell"/>
</dbReference>
<feature type="region of interest" description="Disordered" evidence="6">
    <location>
        <begin position="1"/>
        <end position="51"/>
    </location>
</feature>
<gene>
    <name evidence="8" type="ORF">Tsubulata_044413</name>
</gene>
<keyword evidence="2" id="KW-0805">Transcription regulation</keyword>
<dbReference type="GO" id="GO:0006355">
    <property type="term" value="P:regulation of DNA-templated transcription"/>
    <property type="evidence" value="ECO:0007669"/>
    <property type="project" value="InterPro"/>
</dbReference>
<keyword evidence="4" id="KW-0804">Transcription</keyword>
<organism evidence="8 9">
    <name type="scientific">Turnera subulata</name>
    <dbReference type="NCBI Taxonomy" id="218843"/>
    <lineage>
        <taxon>Eukaryota</taxon>
        <taxon>Viridiplantae</taxon>
        <taxon>Streptophyta</taxon>
        <taxon>Embryophyta</taxon>
        <taxon>Tracheophyta</taxon>
        <taxon>Spermatophyta</taxon>
        <taxon>Magnoliopsida</taxon>
        <taxon>eudicotyledons</taxon>
        <taxon>Gunneridae</taxon>
        <taxon>Pentapetalae</taxon>
        <taxon>rosids</taxon>
        <taxon>fabids</taxon>
        <taxon>Malpighiales</taxon>
        <taxon>Passifloraceae</taxon>
        <taxon>Turnera</taxon>
    </lineage>
</organism>
<accession>A0A9Q0GGF1</accession>
<dbReference type="InterPro" id="IPR036093">
    <property type="entry name" value="NAC_dom_sf"/>
</dbReference>
<evidence type="ECO:0000256" key="4">
    <source>
        <dbReference type="ARBA" id="ARBA00023163"/>
    </source>
</evidence>
<evidence type="ECO:0000313" key="9">
    <source>
        <dbReference type="Proteomes" id="UP001141552"/>
    </source>
</evidence>
<keyword evidence="3" id="KW-0238">DNA-binding</keyword>
<evidence type="ECO:0000256" key="3">
    <source>
        <dbReference type="ARBA" id="ARBA00023125"/>
    </source>
</evidence>
<dbReference type="SUPFAM" id="SSF101941">
    <property type="entry name" value="NAC domain"/>
    <property type="match status" value="1"/>
</dbReference>
<evidence type="ECO:0000256" key="2">
    <source>
        <dbReference type="ARBA" id="ARBA00023015"/>
    </source>
</evidence>
<name>A0A9Q0GGF1_9ROSI</name>
<evidence type="ECO:0000256" key="1">
    <source>
        <dbReference type="ARBA" id="ARBA00004123"/>
    </source>
</evidence>
<evidence type="ECO:0000313" key="8">
    <source>
        <dbReference type="EMBL" id="KAJ4848347.1"/>
    </source>
</evidence>
<comment type="caution">
    <text evidence="8">The sequence shown here is derived from an EMBL/GenBank/DDBJ whole genome shotgun (WGS) entry which is preliminary data.</text>
</comment>
<proteinExistence type="predicted"/>
<feature type="domain" description="NAC" evidence="7">
    <location>
        <begin position="85"/>
        <end position="209"/>
    </location>
</feature>
<reference evidence="8" key="1">
    <citation type="submission" date="2022-02" db="EMBL/GenBank/DDBJ databases">
        <authorList>
            <person name="Henning P.M."/>
            <person name="McCubbin A.G."/>
            <person name="Shore J.S."/>
        </authorList>
    </citation>
    <scope>NUCLEOTIDE SEQUENCE</scope>
    <source>
        <strain evidence="8">F60SS</strain>
        <tissue evidence="8">Leaves</tissue>
    </source>
</reference>
<dbReference type="OrthoDB" id="774757at2759"/>
<dbReference type="Proteomes" id="UP001141552">
    <property type="component" value="Unassembled WGS sequence"/>
</dbReference>
<evidence type="ECO:0000259" key="7">
    <source>
        <dbReference type="PROSITE" id="PS51005"/>
    </source>
</evidence>
<dbReference type="InterPro" id="IPR003441">
    <property type="entry name" value="NAC-dom"/>
</dbReference>